<accession>A0AAD6DH20</accession>
<feature type="region of interest" description="Disordered" evidence="1">
    <location>
        <begin position="170"/>
        <end position="199"/>
    </location>
</feature>
<proteinExistence type="predicted"/>
<feature type="compositionally biased region" description="Polar residues" evidence="1">
    <location>
        <begin position="171"/>
        <end position="192"/>
    </location>
</feature>
<dbReference type="Proteomes" id="UP001216150">
    <property type="component" value="Unassembled WGS sequence"/>
</dbReference>
<reference evidence="2 3" key="1">
    <citation type="journal article" date="2023" name="IMA Fungus">
        <title>Comparative genomic study of the Penicillium genus elucidates a diverse pangenome and 15 lateral gene transfer events.</title>
        <authorList>
            <person name="Petersen C."/>
            <person name="Sorensen T."/>
            <person name="Nielsen M.R."/>
            <person name="Sondergaard T.E."/>
            <person name="Sorensen J.L."/>
            <person name="Fitzpatrick D.A."/>
            <person name="Frisvad J.C."/>
            <person name="Nielsen K.L."/>
        </authorList>
    </citation>
    <scope>NUCLEOTIDE SEQUENCE [LARGE SCALE GENOMIC DNA]</scope>
    <source>
        <strain evidence="2 3">IBT 29057</strain>
    </source>
</reference>
<evidence type="ECO:0000256" key="1">
    <source>
        <dbReference type="SAM" id="MobiDB-lite"/>
    </source>
</evidence>
<evidence type="ECO:0000313" key="3">
    <source>
        <dbReference type="Proteomes" id="UP001216150"/>
    </source>
</evidence>
<keyword evidence="3" id="KW-1185">Reference proteome</keyword>
<sequence length="199" mass="22928">MATFFTGGFEIEREEMVNNLLSDCRKIEALKNLNLTDRYHIQNLLTESLTSDTKKLQEWKLKVEGEWPLKEAPRCFEIKCDRLVKEMQVLIQKLNPVQYHSKKLRKSFSQSNCNSQSQSQCQSWSDRQLSEAMDIFCIQVGMLTLHDIEFSPSIESMGKKADSKQFLFQGRSASKNDSQGSSSVDTIWSRFNSPIPMAE</sequence>
<comment type="caution">
    <text evidence="2">The sequence shown here is derived from an EMBL/GenBank/DDBJ whole genome shotgun (WGS) entry which is preliminary data.</text>
</comment>
<gene>
    <name evidence="2" type="ORF">N7450_007163</name>
</gene>
<name>A0AAD6DH20_9EURO</name>
<evidence type="ECO:0000313" key="2">
    <source>
        <dbReference type="EMBL" id="KAJ5580862.1"/>
    </source>
</evidence>
<organism evidence="2 3">
    <name type="scientific">Penicillium hetheringtonii</name>
    <dbReference type="NCBI Taxonomy" id="911720"/>
    <lineage>
        <taxon>Eukaryota</taxon>
        <taxon>Fungi</taxon>
        <taxon>Dikarya</taxon>
        <taxon>Ascomycota</taxon>
        <taxon>Pezizomycotina</taxon>
        <taxon>Eurotiomycetes</taxon>
        <taxon>Eurotiomycetidae</taxon>
        <taxon>Eurotiales</taxon>
        <taxon>Aspergillaceae</taxon>
        <taxon>Penicillium</taxon>
    </lineage>
</organism>
<dbReference type="AlphaFoldDB" id="A0AAD6DH20"/>
<protein>
    <submittedName>
        <fullName evidence="2">Uncharacterized protein</fullName>
    </submittedName>
</protein>
<dbReference type="EMBL" id="JAQJAC010000006">
    <property type="protein sequence ID" value="KAJ5580862.1"/>
    <property type="molecule type" value="Genomic_DNA"/>
</dbReference>